<keyword evidence="8" id="KW-1185">Reference proteome</keyword>
<dbReference type="InterPro" id="IPR036052">
    <property type="entry name" value="TrpB-like_PALP_sf"/>
</dbReference>
<dbReference type="RefSeq" id="WP_113955342.1">
    <property type="nucleotide sequence ID" value="NZ_QNRT01000005.1"/>
</dbReference>
<dbReference type="InterPro" id="IPR027278">
    <property type="entry name" value="ACCD_DCysDesulf"/>
</dbReference>
<evidence type="ECO:0000313" key="7">
    <source>
        <dbReference type="EMBL" id="RBP48742.1"/>
    </source>
</evidence>
<dbReference type="SUPFAM" id="SSF53686">
    <property type="entry name" value="Tryptophan synthase beta subunit-like PLP-dependent enzymes"/>
    <property type="match status" value="1"/>
</dbReference>
<comment type="similarity">
    <text evidence="2">Belongs to the ACC deaminase/D-cysteine desulfhydrase family.</text>
</comment>
<sequence>MEFNSISIAEIPLIVARDDLNHRAVSGNKLHKLTPNIELAKAGNYSTILSFGGPYSNHLHALAWACKESGLASIGVVRGELHANLTDTLKDCQAWGMRLFASQRKEYREYQQALALGLALKFANSSSIASLSEQLEDTLILPEGGSNLIAIESLSKAYAEVFSLPHCSGITHAVCATGTGATLAGLYKAAPRRIKVIGIQAVAESDATLKRIHGWLGEKPLNLSIEPGHLGGFGKIPTELVRFVEEFEANFNVPLDPIYNGKVMYKLSQMIAAGYFKKTDKVLVMHTGGLQGKRGS</sequence>
<dbReference type="PANTHER" id="PTHR43780">
    <property type="entry name" value="1-AMINOCYCLOPROPANE-1-CARBOXYLATE DEAMINASE-RELATED"/>
    <property type="match status" value="1"/>
</dbReference>
<gene>
    <name evidence="7" type="ORF">DFR28_10580</name>
</gene>
<dbReference type="GO" id="GO:0019148">
    <property type="term" value="F:D-cysteine desulfhydrase activity"/>
    <property type="evidence" value="ECO:0007669"/>
    <property type="project" value="TreeGrafter"/>
</dbReference>
<feature type="modified residue" description="N6-(pyridoxal phosphate)lysine" evidence="5">
    <location>
        <position position="29"/>
    </location>
</feature>
<dbReference type="OrthoDB" id="9801249at2"/>
<reference evidence="7 8" key="1">
    <citation type="submission" date="2018-06" db="EMBL/GenBank/DDBJ databases">
        <title>Genomic Encyclopedia of Type Strains, Phase IV (KMG-IV): sequencing the most valuable type-strain genomes for metagenomic binning, comparative biology and taxonomic classification.</title>
        <authorList>
            <person name="Goeker M."/>
        </authorList>
    </citation>
    <scope>NUCLEOTIDE SEQUENCE [LARGE SCALE GENOMIC DNA]</scope>
    <source>
        <strain evidence="7 8">DSM 24032</strain>
    </source>
</reference>
<dbReference type="Pfam" id="PF00291">
    <property type="entry name" value="PALP"/>
    <property type="match status" value="1"/>
</dbReference>
<dbReference type="AlphaFoldDB" id="A0A395JG36"/>
<comment type="cofactor">
    <cofactor evidence="1">
        <name>pyridoxal 5'-phosphate</name>
        <dbReference type="ChEBI" id="CHEBI:597326"/>
    </cofactor>
</comment>
<evidence type="ECO:0000256" key="3">
    <source>
        <dbReference type="ARBA" id="ARBA00022898"/>
    </source>
</evidence>
<accession>A0A395JG36</accession>
<evidence type="ECO:0000256" key="1">
    <source>
        <dbReference type="ARBA" id="ARBA00001933"/>
    </source>
</evidence>
<feature type="domain" description="Tryptophan synthase beta chain-like PALP" evidence="6">
    <location>
        <begin position="14"/>
        <end position="288"/>
    </location>
</feature>
<dbReference type="InParanoid" id="A0A395JG36"/>
<dbReference type="Proteomes" id="UP000253083">
    <property type="component" value="Unassembled WGS sequence"/>
</dbReference>
<evidence type="ECO:0000256" key="4">
    <source>
        <dbReference type="PIRSR" id="PIRSR006278-1"/>
    </source>
</evidence>
<dbReference type="FunCoup" id="A0A395JG36">
    <property type="interactions" value="354"/>
</dbReference>
<evidence type="ECO:0000256" key="5">
    <source>
        <dbReference type="PIRSR" id="PIRSR006278-2"/>
    </source>
</evidence>
<evidence type="ECO:0000259" key="6">
    <source>
        <dbReference type="Pfam" id="PF00291"/>
    </source>
</evidence>
<comment type="caution">
    <text evidence="7">The sequence shown here is derived from an EMBL/GenBank/DDBJ whole genome shotgun (WGS) entry which is preliminary data.</text>
</comment>
<evidence type="ECO:0000313" key="8">
    <source>
        <dbReference type="Proteomes" id="UP000253083"/>
    </source>
</evidence>
<name>A0A395JG36_9GAMM</name>
<dbReference type="PIRSF" id="PIRSF006278">
    <property type="entry name" value="ACCD_DCysDesulf"/>
    <property type="match status" value="1"/>
</dbReference>
<organism evidence="7 8">
    <name type="scientific">Arenicella xantha</name>
    <dbReference type="NCBI Taxonomy" id="644221"/>
    <lineage>
        <taxon>Bacteria</taxon>
        <taxon>Pseudomonadati</taxon>
        <taxon>Pseudomonadota</taxon>
        <taxon>Gammaproteobacteria</taxon>
        <taxon>Arenicellales</taxon>
        <taxon>Arenicellaceae</taxon>
        <taxon>Arenicella</taxon>
    </lineage>
</organism>
<dbReference type="PANTHER" id="PTHR43780:SF2">
    <property type="entry name" value="1-AMINOCYCLOPROPANE-1-CARBOXYLATE DEAMINASE-RELATED"/>
    <property type="match status" value="1"/>
</dbReference>
<proteinExistence type="inferred from homology"/>
<keyword evidence="3 5" id="KW-0663">Pyridoxal phosphate</keyword>
<dbReference type="Gene3D" id="3.40.50.1100">
    <property type="match status" value="2"/>
</dbReference>
<dbReference type="InterPro" id="IPR001926">
    <property type="entry name" value="TrpB-like_PALP"/>
</dbReference>
<evidence type="ECO:0000256" key="2">
    <source>
        <dbReference type="ARBA" id="ARBA00008639"/>
    </source>
</evidence>
<dbReference type="EMBL" id="QNRT01000005">
    <property type="protein sequence ID" value="RBP48742.1"/>
    <property type="molecule type" value="Genomic_DNA"/>
</dbReference>
<feature type="active site" description="Nucleophile" evidence="4">
    <location>
        <position position="56"/>
    </location>
</feature>
<protein>
    <submittedName>
        <fullName evidence="7">1-aminocyclopropane-1-carboxylate deaminase/D-cysteine desulfhydrase-like pyridoxal-dependent ACC family enzyme</fullName>
    </submittedName>
</protein>